<evidence type="ECO:0000313" key="3">
    <source>
        <dbReference type="Proteomes" id="UP000229894"/>
    </source>
</evidence>
<comment type="caution">
    <text evidence="2">The sequence shown here is derived from an EMBL/GenBank/DDBJ whole genome shotgun (WGS) entry which is preliminary data.</text>
</comment>
<sequence>MPLLIYGIINLMEEKSLKDNFSAVKDKYREPIGEESIEEESVGSEKKVSLEKETPLVEEKTSESAEKLTGEKTEAVGKERTETESIKEKSSAEVSQSAEGEETGKEVKPTIAPPSARARKEAKRLKDLDRQDQIKALSDLAFEKGLDFAVETAKALDSAYVLDELHDTLVDELYQKLIEQRKLKKL</sequence>
<accession>A0A2M7BUZ4</accession>
<dbReference type="AlphaFoldDB" id="A0A2M7BUZ4"/>
<organism evidence="2 3">
    <name type="scientific">Candidatus Portnoybacteria bacterium CG03_land_8_20_14_0_80_41_10</name>
    <dbReference type="NCBI Taxonomy" id="1974808"/>
    <lineage>
        <taxon>Bacteria</taxon>
        <taxon>Candidatus Portnoyibacteriota</taxon>
    </lineage>
</organism>
<gene>
    <name evidence="2" type="ORF">COS49_00725</name>
</gene>
<reference evidence="3" key="1">
    <citation type="submission" date="2017-09" db="EMBL/GenBank/DDBJ databases">
        <title>Depth-based differentiation of microbial function through sediment-hosted aquifers and enrichment of novel symbionts in the deep terrestrial subsurface.</title>
        <authorList>
            <person name="Probst A.J."/>
            <person name="Ladd B."/>
            <person name="Jarett J.K."/>
            <person name="Geller-Mcgrath D.E."/>
            <person name="Sieber C.M.K."/>
            <person name="Emerson J.B."/>
            <person name="Anantharaman K."/>
            <person name="Thomas B.C."/>
            <person name="Malmstrom R."/>
            <person name="Stieglmeier M."/>
            <person name="Klingl A."/>
            <person name="Woyke T."/>
            <person name="Ryan C.M."/>
            <person name="Banfield J.F."/>
        </authorList>
    </citation>
    <scope>NUCLEOTIDE SEQUENCE [LARGE SCALE GENOMIC DNA]</scope>
</reference>
<dbReference type="Proteomes" id="UP000229894">
    <property type="component" value="Unassembled WGS sequence"/>
</dbReference>
<feature type="compositionally biased region" description="Acidic residues" evidence="1">
    <location>
        <begin position="33"/>
        <end position="42"/>
    </location>
</feature>
<dbReference type="EMBL" id="PEUX01000016">
    <property type="protein sequence ID" value="PIV10402.1"/>
    <property type="molecule type" value="Genomic_DNA"/>
</dbReference>
<proteinExistence type="predicted"/>
<feature type="region of interest" description="Disordered" evidence="1">
    <location>
        <begin position="28"/>
        <end position="125"/>
    </location>
</feature>
<evidence type="ECO:0000313" key="2">
    <source>
        <dbReference type="EMBL" id="PIV10402.1"/>
    </source>
</evidence>
<evidence type="ECO:0000256" key="1">
    <source>
        <dbReference type="SAM" id="MobiDB-lite"/>
    </source>
</evidence>
<name>A0A2M7BUZ4_9BACT</name>
<protein>
    <submittedName>
        <fullName evidence="2">Uncharacterized protein</fullName>
    </submittedName>
</protein>
<feature type="compositionally biased region" description="Basic and acidic residues" evidence="1">
    <location>
        <begin position="43"/>
        <end position="91"/>
    </location>
</feature>